<comment type="caution">
    <text evidence="1">The sequence shown here is derived from an EMBL/GenBank/DDBJ whole genome shotgun (WGS) entry which is preliminary data.</text>
</comment>
<dbReference type="AlphaFoldDB" id="A0A916N2E0"/>
<protein>
    <submittedName>
        <fullName evidence="1">Uncharacterized protein</fullName>
    </submittedName>
</protein>
<reference evidence="1" key="1">
    <citation type="submission" date="2021-04" db="EMBL/GenBank/DDBJ databases">
        <authorList>
            <person name="Hornung B."/>
        </authorList>
    </citation>
    <scope>NUCLEOTIDE SEQUENCE</scope>
    <source>
        <strain evidence="1">G5G6</strain>
    </source>
</reference>
<proteinExistence type="predicted"/>
<keyword evidence="2" id="KW-1185">Reference proteome</keyword>
<gene>
    <name evidence="1" type="ORF">GTOL_11647</name>
</gene>
<dbReference type="Proteomes" id="UP000742786">
    <property type="component" value="Unassembled WGS sequence"/>
</dbReference>
<dbReference type="EMBL" id="CAJQUM010000001">
    <property type="protein sequence ID" value="CAG4883764.1"/>
    <property type="molecule type" value="Genomic_DNA"/>
</dbReference>
<evidence type="ECO:0000313" key="1">
    <source>
        <dbReference type="EMBL" id="CAG4883764.1"/>
    </source>
</evidence>
<organism evidence="1 2">
    <name type="scientific">Georgfuchsia toluolica</name>
    <dbReference type="NCBI Taxonomy" id="424218"/>
    <lineage>
        <taxon>Bacteria</taxon>
        <taxon>Pseudomonadati</taxon>
        <taxon>Pseudomonadota</taxon>
        <taxon>Betaproteobacteria</taxon>
        <taxon>Nitrosomonadales</taxon>
        <taxon>Sterolibacteriaceae</taxon>
        <taxon>Georgfuchsia</taxon>
    </lineage>
</organism>
<evidence type="ECO:0000313" key="2">
    <source>
        <dbReference type="Proteomes" id="UP000742786"/>
    </source>
</evidence>
<dbReference type="RefSeq" id="WP_220635694.1">
    <property type="nucleotide sequence ID" value="NZ_CAJQUM010000001.1"/>
</dbReference>
<name>A0A916N2E0_9PROT</name>
<sequence length="112" mass="12122">MEMITQGKVTGFKWWKSADKQLDVGTLYLESNLKNSKKDGFGGENGEGFAKGYASAPIKCASAEVVKKIKHLETPFSAEIVIDQETDGAGGVVQVCMDVRPMQRVEPAKKAA</sequence>
<accession>A0A916N2E0</accession>